<comment type="caution">
    <text evidence="4">The sequence shown here is derived from an EMBL/GenBank/DDBJ whole genome shotgun (WGS) entry which is preliminary data.</text>
</comment>
<dbReference type="AlphaFoldDB" id="A0A2D3WIC4"/>
<dbReference type="InterPro" id="IPR027385">
    <property type="entry name" value="Beta-barrel_OMP"/>
</dbReference>
<protein>
    <recommendedName>
        <fullName evidence="3">Outer membrane protein beta-barrel domain-containing protein</fullName>
    </recommendedName>
</protein>
<evidence type="ECO:0000259" key="3">
    <source>
        <dbReference type="Pfam" id="PF13505"/>
    </source>
</evidence>
<dbReference type="NCBIfam" id="TIGR01414">
    <property type="entry name" value="autotrans_barl"/>
    <property type="match status" value="1"/>
</dbReference>
<feature type="domain" description="Outer membrane protein beta-barrel" evidence="3">
    <location>
        <begin position="18"/>
        <end position="178"/>
    </location>
</feature>
<name>A0A2D3WIC4_9BACT</name>
<evidence type="ECO:0000313" key="5">
    <source>
        <dbReference type="Proteomes" id="UP000228859"/>
    </source>
</evidence>
<sequence>MIKQVIVSGILSSALMAAGPYVGLDMGRVNVDYKASGASKSSVDDTGVTVKGGYYFNQNNRVYGFYQYVDPNTENATFKQYGLGYDYLIGTSSLKPFVGAMVGRAISKVDNINNKFDISGTLVGVQAGVNYSFNSNVSIEAGYRYLDYAGADAYESVDGVTVEATSAQNWFAGLNFKF</sequence>
<dbReference type="RefSeq" id="WP_294894745.1">
    <property type="nucleotide sequence ID" value="NZ_DLUI01000061.1"/>
</dbReference>
<dbReference type="Pfam" id="PF13505">
    <property type="entry name" value="OMP_b-brl"/>
    <property type="match status" value="1"/>
</dbReference>
<feature type="signal peptide" evidence="2">
    <location>
        <begin position="1"/>
        <end position="17"/>
    </location>
</feature>
<dbReference type="Proteomes" id="UP000228859">
    <property type="component" value="Unassembled WGS sequence"/>
</dbReference>
<accession>A0A2D3WIC4</accession>
<evidence type="ECO:0000256" key="1">
    <source>
        <dbReference type="ARBA" id="ARBA00022729"/>
    </source>
</evidence>
<evidence type="ECO:0000313" key="4">
    <source>
        <dbReference type="EMBL" id="DAB38810.1"/>
    </source>
</evidence>
<organism evidence="4 5">
    <name type="scientific">Sulfuricurvum kujiense</name>
    <dbReference type="NCBI Taxonomy" id="148813"/>
    <lineage>
        <taxon>Bacteria</taxon>
        <taxon>Pseudomonadati</taxon>
        <taxon>Campylobacterota</taxon>
        <taxon>Epsilonproteobacteria</taxon>
        <taxon>Campylobacterales</taxon>
        <taxon>Sulfurimonadaceae</taxon>
        <taxon>Sulfuricurvum</taxon>
    </lineage>
</organism>
<dbReference type="InterPro" id="IPR011250">
    <property type="entry name" value="OMP/PagP_B-barrel"/>
</dbReference>
<reference evidence="4 5" key="1">
    <citation type="journal article" date="2017" name="Front. Microbiol.">
        <title>Comparative Genomic Analysis of the Class Epsilonproteobacteria and Proposed Reclassification to Epsilonbacteraeota (phyl. nov.).</title>
        <authorList>
            <person name="Waite D.W."/>
            <person name="Vanwonterghem I."/>
            <person name="Rinke C."/>
            <person name="Parks D.H."/>
            <person name="Zhang Y."/>
            <person name="Takai K."/>
            <person name="Sievert S.M."/>
            <person name="Simon J."/>
            <person name="Campbell B.J."/>
            <person name="Hanson T.E."/>
            <person name="Woyke T."/>
            <person name="Klotz M.G."/>
            <person name="Hugenholtz P."/>
        </authorList>
    </citation>
    <scope>NUCLEOTIDE SEQUENCE [LARGE SCALE GENOMIC DNA]</scope>
    <source>
        <strain evidence="4">UBA12443</strain>
    </source>
</reference>
<dbReference type="SUPFAM" id="SSF56925">
    <property type="entry name" value="OMPA-like"/>
    <property type="match status" value="1"/>
</dbReference>
<dbReference type="Gene3D" id="2.40.160.20">
    <property type="match status" value="1"/>
</dbReference>
<gene>
    <name evidence="4" type="ORF">CFH83_04050</name>
</gene>
<dbReference type="EMBL" id="DLUI01000061">
    <property type="protein sequence ID" value="DAB38810.1"/>
    <property type="molecule type" value="Genomic_DNA"/>
</dbReference>
<dbReference type="InterPro" id="IPR006315">
    <property type="entry name" value="OM_autotransptr_brl_dom"/>
</dbReference>
<keyword evidence="1 2" id="KW-0732">Signal</keyword>
<feature type="chain" id="PRO_5013568664" description="Outer membrane protein beta-barrel domain-containing protein" evidence="2">
    <location>
        <begin position="18"/>
        <end position="178"/>
    </location>
</feature>
<proteinExistence type="predicted"/>
<dbReference type="GO" id="GO:0019867">
    <property type="term" value="C:outer membrane"/>
    <property type="evidence" value="ECO:0007669"/>
    <property type="project" value="InterPro"/>
</dbReference>
<evidence type="ECO:0000256" key="2">
    <source>
        <dbReference type="SAM" id="SignalP"/>
    </source>
</evidence>